<evidence type="ECO:0000313" key="2">
    <source>
        <dbReference type="Proteomes" id="UP000234681"/>
    </source>
</evidence>
<proteinExistence type="predicted"/>
<gene>
    <name evidence="1" type="ORF">rCG_63714</name>
</gene>
<dbReference type="EMBL" id="CH473956">
    <property type="protein sequence ID" value="EDM18082.1"/>
    <property type="molecule type" value="Genomic_DNA"/>
</dbReference>
<accession>A6I7E8</accession>
<dbReference type="AlphaFoldDB" id="A6I7E8"/>
<evidence type="ECO:0000313" key="1">
    <source>
        <dbReference type="EMBL" id="EDM18082.1"/>
    </source>
</evidence>
<reference evidence="1 2" key="1">
    <citation type="submission" date="2005-09" db="EMBL/GenBank/DDBJ databases">
        <authorList>
            <person name="Mural R.J."/>
            <person name="Li P.W."/>
            <person name="Adams M.D."/>
            <person name="Amanatides P.G."/>
            <person name="Baden-Tillson H."/>
            <person name="Barnstead M."/>
            <person name="Chin S.H."/>
            <person name="Dew I."/>
            <person name="Evans C.A."/>
            <person name="Ferriera S."/>
            <person name="Flanigan M."/>
            <person name="Fosler C."/>
            <person name="Glodek A."/>
            <person name="Gu Z."/>
            <person name="Holt R.A."/>
            <person name="Jennings D."/>
            <person name="Kraft C.L."/>
            <person name="Lu F."/>
            <person name="Nguyen T."/>
            <person name="Nusskern D.R."/>
            <person name="Pfannkoch C.M."/>
            <person name="Sitter C."/>
            <person name="Sutton G.G."/>
            <person name="Venter J.C."/>
            <person name="Wang Z."/>
            <person name="Woodage T."/>
            <person name="Zheng X.H."/>
            <person name="Zhong F."/>
        </authorList>
    </citation>
    <scope>NUCLEOTIDE SEQUENCE [LARGE SCALE GENOMIC DNA]</scope>
    <source>
        <strain>BN</strain>
        <strain evidence="2">Sprague-Dawley</strain>
    </source>
</reference>
<sequence>MVFQAPDLSGMLQKFRELTAVRAYWGKMLQMFKSLCSDHLLPSVH</sequence>
<dbReference type="Proteomes" id="UP000234681">
    <property type="component" value="Chromosome 1"/>
</dbReference>
<name>A6I7E8_RAT</name>
<organism evidence="1 2">
    <name type="scientific">Rattus norvegicus</name>
    <name type="common">Rat</name>
    <dbReference type="NCBI Taxonomy" id="10116"/>
    <lineage>
        <taxon>Eukaryota</taxon>
        <taxon>Metazoa</taxon>
        <taxon>Chordata</taxon>
        <taxon>Craniata</taxon>
        <taxon>Vertebrata</taxon>
        <taxon>Euteleostomi</taxon>
        <taxon>Mammalia</taxon>
        <taxon>Eutheria</taxon>
        <taxon>Euarchontoglires</taxon>
        <taxon>Glires</taxon>
        <taxon>Rodentia</taxon>
        <taxon>Myomorpha</taxon>
        <taxon>Muroidea</taxon>
        <taxon>Muridae</taxon>
        <taxon>Murinae</taxon>
        <taxon>Rattus</taxon>
    </lineage>
</organism>
<protein>
    <submittedName>
        <fullName evidence="1">RCG63714</fullName>
    </submittedName>
</protein>